<dbReference type="SUPFAM" id="SSF50630">
    <property type="entry name" value="Acid proteases"/>
    <property type="match status" value="1"/>
</dbReference>
<accession>A0AAV0AN24</accession>
<evidence type="ECO:0000256" key="2">
    <source>
        <dbReference type="PIRSR" id="PIRSR601461-1"/>
    </source>
</evidence>
<feature type="chain" id="PRO_5043516176" evidence="3">
    <location>
        <begin position="20"/>
        <end position="468"/>
    </location>
</feature>
<evidence type="ECO:0000259" key="4">
    <source>
        <dbReference type="PROSITE" id="PS51767"/>
    </source>
</evidence>
<protein>
    <submittedName>
        <fullName evidence="5">Aspartic peptidase domain-containing protein</fullName>
    </submittedName>
</protein>
<dbReference type="GO" id="GO:0004190">
    <property type="term" value="F:aspartic-type endopeptidase activity"/>
    <property type="evidence" value="ECO:0007669"/>
    <property type="project" value="InterPro"/>
</dbReference>
<feature type="active site" evidence="2">
    <location>
        <position position="110"/>
    </location>
</feature>
<evidence type="ECO:0000313" key="5">
    <source>
        <dbReference type="EMBL" id="CAH7669687.1"/>
    </source>
</evidence>
<dbReference type="EMBL" id="CALTRL010000799">
    <property type="protein sequence ID" value="CAH7669687.1"/>
    <property type="molecule type" value="Genomic_DNA"/>
</dbReference>
<keyword evidence="6" id="KW-1185">Reference proteome</keyword>
<dbReference type="PANTHER" id="PTHR47966:SF6">
    <property type="entry name" value="PEPTIDASE A1 DOMAIN-CONTAINING PROTEIN"/>
    <property type="match status" value="1"/>
</dbReference>
<gene>
    <name evidence="5" type="ORF">PPACK8108_LOCUS4328</name>
</gene>
<evidence type="ECO:0000313" key="6">
    <source>
        <dbReference type="Proteomes" id="UP001153365"/>
    </source>
</evidence>
<evidence type="ECO:0000256" key="3">
    <source>
        <dbReference type="SAM" id="SignalP"/>
    </source>
</evidence>
<comment type="caution">
    <text evidence="5">The sequence shown here is derived from an EMBL/GenBank/DDBJ whole genome shotgun (WGS) entry which is preliminary data.</text>
</comment>
<dbReference type="Gene3D" id="2.40.70.10">
    <property type="entry name" value="Acid Proteases"/>
    <property type="match status" value="2"/>
</dbReference>
<dbReference type="PRINTS" id="PR00792">
    <property type="entry name" value="PEPSIN"/>
</dbReference>
<dbReference type="InterPro" id="IPR034164">
    <property type="entry name" value="Pepsin-like_dom"/>
</dbReference>
<dbReference type="Pfam" id="PF00026">
    <property type="entry name" value="Asp"/>
    <property type="match status" value="1"/>
</dbReference>
<name>A0AAV0AN24_PHAPC</name>
<evidence type="ECO:0000256" key="1">
    <source>
        <dbReference type="ARBA" id="ARBA00007447"/>
    </source>
</evidence>
<proteinExistence type="inferred from homology"/>
<dbReference type="CDD" id="cd05471">
    <property type="entry name" value="pepsin_like"/>
    <property type="match status" value="1"/>
</dbReference>
<dbReference type="PROSITE" id="PS51767">
    <property type="entry name" value="PEPTIDASE_A1"/>
    <property type="match status" value="1"/>
</dbReference>
<dbReference type="InterPro" id="IPR021109">
    <property type="entry name" value="Peptidase_aspartic_dom_sf"/>
</dbReference>
<dbReference type="InterPro" id="IPR033121">
    <property type="entry name" value="PEPTIDASE_A1"/>
</dbReference>
<feature type="active site" evidence="2">
    <location>
        <position position="300"/>
    </location>
</feature>
<reference evidence="5" key="1">
    <citation type="submission" date="2022-06" db="EMBL/GenBank/DDBJ databases">
        <authorList>
            <consortium name="SYNGENTA / RWTH Aachen University"/>
        </authorList>
    </citation>
    <scope>NUCLEOTIDE SEQUENCE</scope>
</reference>
<keyword evidence="3" id="KW-0732">Signal</keyword>
<organism evidence="5 6">
    <name type="scientific">Phakopsora pachyrhizi</name>
    <name type="common">Asian soybean rust disease fungus</name>
    <dbReference type="NCBI Taxonomy" id="170000"/>
    <lineage>
        <taxon>Eukaryota</taxon>
        <taxon>Fungi</taxon>
        <taxon>Dikarya</taxon>
        <taxon>Basidiomycota</taxon>
        <taxon>Pucciniomycotina</taxon>
        <taxon>Pucciniomycetes</taxon>
        <taxon>Pucciniales</taxon>
        <taxon>Phakopsoraceae</taxon>
        <taxon>Phakopsora</taxon>
    </lineage>
</organism>
<dbReference type="PANTHER" id="PTHR47966">
    <property type="entry name" value="BETA-SITE APP-CLEAVING ENZYME, ISOFORM A-RELATED"/>
    <property type="match status" value="1"/>
</dbReference>
<feature type="signal peptide" evidence="3">
    <location>
        <begin position="1"/>
        <end position="19"/>
    </location>
</feature>
<dbReference type="GO" id="GO:0006508">
    <property type="term" value="P:proteolysis"/>
    <property type="evidence" value="ECO:0007669"/>
    <property type="project" value="InterPro"/>
</dbReference>
<dbReference type="Proteomes" id="UP001153365">
    <property type="component" value="Unassembled WGS sequence"/>
</dbReference>
<dbReference type="AlphaFoldDB" id="A0AAV0AN24"/>
<comment type="similarity">
    <text evidence="1">Belongs to the peptidase A1 family.</text>
</comment>
<feature type="domain" description="Peptidase A1" evidence="4">
    <location>
        <begin position="92"/>
        <end position="416"/>
    </location>
</feature>
<sequence>MRTFALSLVGFHLMRMVFSEASFPIYEAGVKKKTENNDEGIEFVIGQSKNLLTKYPYLSLNLAKNEDNSIGSGVFNRLSNSITMENRLNMQYYSKISIGTPPQSLPVQIDTGSTSLWVVTLNSSQSRQDTNLGGALFQPSKSSTFIQSAVPYANSSSENGSFAYDTVSLSYFNVSKQEFRAIPAVSTEMYNGSVSGILGMSFPADSNLTRESHPFWKNAGIKNFSIAMAGFNGNQDADTKRNAAQSGGVFTLGGVENTLFKGDINYSPLTSSSSWQIATGGLKINGEIIPNSKSNKVIIDSGTSLIGLPGQLVAAVYSRIPGAAAAKGEYAGYYTYPCESQFNFSISFGGIEYPISPPNFRAQGVRGEPKNCYGALFSTSSINDAAETSTWIVGTSFLQNVYAVFRAEPQPAIGFAEIVDDFSSRMININDNAEFSRTNLKYNISPNLSIPSTIKITFVMAMINLMLN</sequence>
<dbReference type="InterPro" id="IPR001461">
    <property type="entry name" value="Aspartic_peptidase_A1"/>
</dbReference>